<organism evidence="2 3">
    <name type="scientific">Leptospira fainei serovar Hurstbridge str. BUT 6</name>
    <dbReference type="NCBI Taxonomy" id="1193011"/>
    <lineage>
        <taxon>Bacteria</taxon>
        <taxon>Pseudomonadati</taxon>
        <taxon>Spirochaetota</taxon>
        <taxon>Spirochaetia</taxon>
        <taxon>Leptospirales</taxon>
        <taxon>Leptospiraceae</taxon>
        <taxon>Leptospira</taxon>
    </lineage>
</organism>
<gene>
    <name evidence="2" type="ORF">LEP1GSC058_3638</name>
</gene>
<name>S3W1X1_9LEPT</name>
<proteinExistence type="predicted"/>
<dbReference type="AlphaFoldDB" id="S3W1X1"/>
<sequence length="44" mass="4934">MAAVSQRKFLNTKGAHCQEQLQKTNVGTPTLKSVQKRLAKNKNH</sequence>
<dbReference type="Proteomes" id="UP000014540">
    <property type="component" value="Unassembled WGS sequence"/>
</dbReference>
<evidence type="ECO:0000313" key="3">
    <source>
        <dbReference type="Proteomes" id="UP000014540"/>
    </source>
</evidence>
<feature type="compositionally biased region" description="Polar residues" evidence="1">
    <location>
        <begin position="20"/>
        <end position="33"/>
    </location>
</feature>
<keyword evidence="3" id="KW-1185">Reference proteome</keyword>
<reference evidence="2" key="1">
    <citation type="submission" date="2013-04" db="EMBL/GenBank/DDBJ databases">
        <authorList>
            <person name="Harkins D.M."/>
            <person name="Durkin A.S."/>
            <person name="Selengut J.D."/>
            <person name="Sanka R."/>
            <person name="DePew J."/>
            <person name="Purushe J."/>
            <person name="Ahmed A."/>
            <person name="van der Linden H."/>
            <person name="Goris M.G.A."/>
            <person name="Hartskeerl R.A."/>
            <person name="Vinetz J.M."/>
            <person name="Sutton G.G."/>
            <person name="Nelson W.C."/>
            <person name="Fouts D.E."/>
        </authorList>
    </citation>
    <scope>NUCLEOTIDE SEQUENCE [LARGE SCALE GENOMIC DNA]</scope>
    <source>
        <strain evidence="2">BUT 6</strain>
    </source>
</reference>
<evidence type="ECO:0000313" key="2">
    <source>
        <dbReference type="EMBL" id="EPG74292.1"/>
    </source>
</evidence>
<dbReference type="STRING" id="1193011.LEP1GSC058_3638"/>
<feature type="region of interest" description="Disordered" evidence="1">
    <location>
        <begin position="20"/>
        <end position="44"/>
    </location>
</feature>
<comment type="caution">
    <text evidence="2">The sequence shown here is derived from an EMBL/GenBank/DDBJ whole genome shotgun (WGS) entry which is preliminary data.</text>
</comment>
<feature type="compositionally biased region" description="Basic residues" evidence="1">
    <location>
        <begin position="34"/>
        <end position="44"/>
    </location>
</feature>
<dbReference type="EMBL" id="AKWZ02000010">
    <property type="protein sequence ID" value="EPG74292.1"/>
    <property type="molecule type" value="Genomic_DNA"/>
</dbReference>
<protein>
    <submittedName>
        <fullName evidence="2">Uncharacterized protein</fullName>
    </submittedName>
</protein>
<evidence type="ECO:0000256" key="1">
    <source>
        <dbReference type="SAM" id="MobiDB-lite"/>
    </source>
</evidence>
<accession>S3W1X1</accession>